<feature type="chain" id="PRO_5047169483" evidence="7">
    <location>
        <begin position="20"/>
        <end position="206"/>
    </location>
</feature>
<evidence type="ECO:0000256" key="5">
    <source>
        <dbReference type="ARBA" id="ARBA00022833"/>
    </source>
</evidence>
<dbReference type="PANTHER" id="PTHR15910">
    <property type="entry name" value="ARCHAEMETZINCIN"/>
    <property type="match status" value="1"/>
</dbReference>
<dbReference type="InterPro" id="IPR024079">
    <property type="entry name" value="MetalloPept_cat_dom_sf"/>
</dbReference>
<comment type="caution">
    <text evidence="8">The sequence shown here is derived from an EMBL/GenBank/DDBJ whole genome shotgun (WGS) entry which is preliminary data.</text>
</comment>
<dbReference type="EC" id="3.4.-.-" evidence="8"/>
<keyword evidence="3" id="KW-0479">Metal-binding</keyword>
<dbReference type="PROSITE" id="PS51257">
    <property type="entry name" value="PROKAR_LIPOPROTEIN"/>
    <property type="match status" value="1"/>
</dbReference>
<sequence length="206" mass="23358">MRYLLASLLLLLCSCQKQMPVTEKMVVGILPYEGFSKEKARRIAKIIDSFYGIETVVLPEKKLYAQAFINVKSPRYRADSIIRIQQRNLPDSLDFIIGLTTKDVSTTKRDNDGKILQPASRYSDWGVMGLGFCQGKSCVVSTFRLRHANPKKQFERLEKVAVHEFGHNLGLPHCKNKKCVMTDAVESIATIDNETLSLCKECKEKI</sequence>
<keyword evidence="5" id="KW-0862">Zinc</keyword>
<organism evidence="8 9">
    <name type="scientific">Flavobacterium gossypii</name>
    <dbReference type="NCBI Taxonomy" id="1646119"/>
    <lineage>
        <taxon>Bacteria</taxon>
        <taxon>Pseudomonadati</taxon>
        <taxon>Bacteroidota</taxon>
        <taxon>Flavobacteriia</taxon>
        <taxon>Flavobacteriales</taxon>
        <taxon>Flavobacteriaceae</taxon>
        <taxon>Flavobacterium</taxon>
    </lineage>
</organism>
<protein>
    <submittedName>
        <fullName evidence="8">Archaemetzincin</fullName>
        <ecNumber evidence="8">3.4.-.-</ecNumber>
    </submittedName>
</protein>
<evidence type="ECO:0000256" key="2">
    <source>
        <dbReference type="ARBA" id="ARBA00022670"/>
    </source>
</evidence>
<keyword evidence="2" id="KW-0645">Protease</keyword>
<evidence type="ECO:0000256" key="3">
    <source>
        <dbReference type="ARBA" id="ARBA00022723"/>
    </source>
</evidence>
<dbReference type="EMBL" id="JACJIS010000004">
    <property type="protein sequence ID" value="MBA9074989.1"/>
    <property type="molecule type" value="Genomic_DNA"/>
</dbReference>
<name>A0ABR6DU74_9FLAO</name>
<keyword evidence="7" id="KW-0732">Signal</keyword>
<keyword evidence="4 8" id="KW-0378">Hydrolase</keyword>
<dbReference type="PANTHER" id="PTHR15910:SF1">
    <property type="entry name" value="ARCHAEMETZINCIN-2"/>
    <property type="match status" value="1"/>
</dbReference>
<accession>A0ABR6DU74</accession>
<evidence type="ECO:0000313" key="8">
    <source>
        <dbReference type="EMBL" id="MBA9074989.1"/>
    </source>
</evidence>
<evidence type="ECO:0000313" key="9">
    <source>
        <dbReference type="Proteomes" id="UP000555003"/>
    </source>
</evidence>
<proteinExistence type="predicted"/>
<dbReference type="Pfam" id="PF07998">
    <property type="entry name" value="Peptidase_M54"/>
    <property type="match status" value="1"/>
</dbReference>
<evidence type="ECO:0000256" key="7">
    <source>
        <dbReference type="SAM" id="SignalP"/>
    </source>
</evidence>
<dbReference type="RefSeq" id="WP_182494392.1">
    <property type="nucleotide sequence ID" value="NZ_JACJIS010000004.1"/>
</dbReference>
<evidence type="ECO:0000256" key="6">
    <source>
        <dbReference type="ARBA" id="ARBA00023049"/>
    </source>
</evidence>
<dbReference type="SUPFAM" id="SSF55486">
    <property type="entry name" value="Metalloproteases ('zincins'), catalytic domain"/>
    <property type="match status" value="1"/>
</dbReference>
<evidence type="ECO:0000256" key="1">
    <source>
        <dbReference type="ARBA" id="ARBA00001947"/>
    </source>
</evidence>
<reference evidence="8 9" key="1">
    <citation type="submission" date="2020-08" db="EMBL/GenBank/DDBJ databases">
        <title>Genomic Encyclopedia of Type Strains, Phase IV (KMG-IV): sequencing the most valuable type-strain genomes for metagenomic binning, comparative biology and taxonomic classification.</title>
        <authorList>
            <person name="Goeker M."/>
        </authorList>
    </citation>
    <scope>NUCLEOTIDE SEQUENCE [LARGE SCALE GENOMIC DNA]</scope>
    <source>
        <strain evidence="8 9">DSM 100397</strain>
    </source>
</reference>
<keyword evidence="6" id="KW-0482">Metalloprotease</keyword>
<dbReference type="GO" id="GO:0016787">
    <property type="term" value="F:hydrolase activity"/>
    <property type="evidence" value="ECO:0007669"/>
    <property type="project" value="UniProtKB-KW"/>
</dbReference>
<gene>
    <name evidence="8" type="ORF">GGR22_003166</name>
</gene>
<keyword evidence="9" id="KW-1185">Reference proteome</keyword>
<comment type="cofactor">
    <cofactor evidence="1">
        <name>Zn(2+)</name>
        <dbReference type="ChEBI" id="CHEBI:29105"/>
    </cofactor>
</comment>
<dbReference type="CDD" id="cd11375">
    <property type="entry name" value="Peptidase_M54"/>
    <property type="match status" value="1"/>
</dbReference>
<dbReference type="Proteomes" id="UP000555003">
    <property type="component" value="Unassembled WGS sequence"/>
</dbReference>
<dbReference type="InterPro" id="IPR012962">
    <property type="entry name" value="Pept_M54_archaemetzincn"/>
</dbReference>
<dbReference type="Gene3D" id="3.40.390.10">
    <property type="entry name" value="Collagenase (Catalytic Domain)"/>
    <property type="match status" value="1"/>
</dbReference>
<evidence type="ECO:0000256" key="4">
    <source>
        <dbReference type="ARBA" id="ARBA00022801"/>
    </source>
</evidence>
<feature type="signal peptide" evidence="7">
    <location>
        <begin position="1"/>
        <end position="19"/>
    </location>
</feature>